<dbReference type="Pfam" id="PF00668">
    <property type="entry name" value="Condensation"/>
    <property type="match status" value="2"/>
</dbReference>
<dbReference type="SMART" id="SM00823">
    <property type="entry name" value="PKS_PP"/>
    <property type="match status" value="2"/>
</dbReference>
<feature type="domain" description="Carrier" evidence="4">
    <location>
        <begin position="2101"/>
        <end position="2176"/>
    </location>
</feature>
<evidence type="ECO:0000256" key="2">
    <source>
        <dbReference type="ARBA" id="ARBA00022450"/>
    </source>
</evidence>
<dbReference type="PROSITE" id="PS00455">
    <property type="entry name" value="AMP_BINDING"/>
    <property type="match status" value="2"/>
</dbReference>
<dbReference type="CDD" id="cd17646">
    <property type="entry name" value="A_NRPS_AB3403-like"/>
    <property type="match status" value="1"/>
</dbReference>
<organism evidence="5 6">
    <name type="scientific">Sulfidibacter corallicola</name>
    <dbReference type="NCBI Taxonomy" id="2818388"/>
    <lineage>
        <taxon>Bacteria</taxon>
        <taxon>Pseudomonadati</taxon>
        <taxon>Acidobacteriota</taxon>
        <taxon>Holophagae</taxon>
        <taxon>Acanthopleuribacterales</taxon>
        <taxon>Acanthopleuribacteraceae</taxon>
        <taxon>Sulfidibacter</taxon>
    </lineage>
</organism>
<comment type="cofactor">
    <cofactor evidence="1">
        <name>pantetheine 4'-phosphate</name>
        <dbReference type="ChEBI" id="CHEBI:47942"/>
    </cofactor>
</comment>
<dbReference type="GO" id="GO:0072330">
    <property type="term" value="P:monocarboxylic acid biosynthetic process"/>
    <property type="evidence" value="ECO:0007669"/>
    <property type="project" value="UniProtKB-ARBA"/>
</dbReference>
<dbReference type="PANTHER" id="PTHR45527">
    <property type="entry name" value="NONRIBOSOMAL PEPTIDE SYNTHETASE"/>
    <property type="match status" value="1"/>
</dbReference>
<dbReference type="FunFam" id="1.10.1200.10:FF:000016">
    <property type="entry name" value="Non-ribosomal peptide synthase"/>
    <property type="match status" value="1"/>
</dbReference>
<dbReference type="InterPro" id="IPR009081">
    <property type="entry name" value="PP-bd_ACP"/>
</dbReference>
<dbReference type="InterPro" id="IPR020845">
    <property type="entry name" value="AMP-binding_CS"/>
</dbReference>
<evidence type="ECO:0000256" key="1">
    <source>
        <dbReference type="ARBA" id="ARBA00001957"/>
    </source>
</evidence>
<dbReference type="CDD" id="cd19531">
    <property type="entry name" value="LCL_NRPS-like"/>
    <property type="match status" value="2"/>
</dbReference>
<dbReference type="SUPFAM" id="SSF56801">
    <property type="entry name" value="Acetyl-CoA synthetase-like"/>
    <property type="match status" value="2"/>
</dbReference>
<dbReference type="EMBL" id="CP071793">
    <property type="protein sequence ID" value="QTD48799.1"/>
    <property type="molecule type" value="Genomic_DNA"/>
</dbReference>
<dbReference type="Pfam" id="PF00501">
    <property type="entry name" value="AMP-binding"/>
    <property type="match status" value="2"/>
</dbReference>
<feature type="domain" description="Carrier" evidence="4">
    <location>
        <begin position="1043"/>
        <end position="1118"/>
    </location>
</feature>
<dbReference type="Gene3D" id="1.10.1200.10">
    <property type="entry name" value="ACP-like"/>
    <property type="match status" value="2"/>
</dbReference>
<accession>A0A8A4TFC5</accession>
<dbReference type="FunFam" id="3.40.50.12780:FF:000012">
    <property type="entry name" value="Non-ribosomal peptide synthetase"/>
    <property type="match status" value="2"/>
</dbReference>
<dbReference type="RefSeq" id="WP_237378450.1">
    <property type="nucleotide sequence ID" value="NZ_CP071793.1"/>
</dbReference>
<sequence length="2208" mass="245441">MSNVQDLLSRLRRAGINLWLEGEKLRFSAPKGAMTAALRADLAATKADIVAFLGRQAPDREAAPKGPRPVDRNQPLPLSFAQQRLWFLEQLEGATGAYHIPVAWRFGGVLSRPDLEDAARAVARRHEALRTRFERHKGRPVQVIDPEPRAALIFEDLGSHDASVRETHLSRLLDADMRRPFDLEAAPPWRMTLIRLADDDWVVALTIHHIIADGLSLELFFVELAHFYGASGSGSLQGDRIAALPELPIQYADFAHWQHHQVGGPRLAQSLHFWKRRLADLPPLLELPTDRPRPARRGHEGAVHEFRIDAELWTAIRAFCGQRATTPFSVLLAAFDLLLARLSGQTDLVVGVPVSDRAEARCADLIGMFINTLVLRAQLDLGESFSTLTERVAEVALEANEHRAVPFEQLVQIVAPERKLGVAPLFQVMFNLELEPGDRFDLAGLTKRPLFRPTVTAKFDLLLSLKQDDRGLHGFLEYSTELFDGDSVANMQAMLVRVLTHAIADPDSRLGDIPLLARPERLELIRSWNRTDRDFPHEGWVHELFEAQAHSTPDAPALLFEDAVMTYAELDRAANRLAHVLMARGVRPEDRVGICLERCPDMVISILAILKAGAAWLPLDPEYPTARLARLVADGQPRVVLGHARHVDLLPGSVASILLDRPLPEAPDQPPRVAVDGANLAYVLFTSGSTGVPKGAGIPHRALLNRLQWMQAEYGLTADDVVLQKTPFSFDVSIWEFLWPLIQGARLVLAAPGDHRDNLRLIALIQRHGVTTMHFVPSMLRAFLETPGVSDCDSLVRVIASGEALPDQTCRRFRQRLKATLHNLYGPTEAAIDVSAWPCEQSRPYGVVPIGRPIANIRLYILDGRGRPVPRGVHGELHIAGIGLARGYVGRPGLTAERFVPDPFAPQPGARMYRTGDRARYLRDGNIEFLGRVDHQIKLRGFRIEPGEIEARLLELADVREAVVLAREDRPGDPRLVAWLVGPEESLDPDALRRKLSRHLPDYMVPADFVLLAALPLTANGKLDRKALPAPEGPTAPAQTYVAPTTAEEEALAEIWRQLLRVPRVGIHDDFFHLGGHSLLATQAVSLIQERLGRTVAVRDLFEAPTVAAMAGRLRPATSTAEPERIEPRPRPERIPLSFAQQRLWFLEKLEGHSATYNIPAALRMRGDLHREALIRAIETILIRHESLRTHFAEDAEGPVQVIAEPGGLDLENVDLRHLPVETREAEAAHLVQREAMRPFDLSRDALFRVMLIQLDSEDHVLLATMHHIISDGWSLGVLVHEFTTLYEAFAADRPSPLPELAVQYADFALWQRDVLQDEVVRRHLAYWSEQLKDLAPLELPTDHPRPPVQTHRGANEGFRISADLAERLRAISRDQGVSLFMTLLAAFYILLARYSGQHDIAIGSPIANRTRRELEGLIGFFVNTLVLRADLAGNPSFFQLLAQVKEVCLGAYTHQDLPFEQLADVLQPERHLSHSLWFQVMFNVQHAQGGGSELAGLDVSTWGFENTSAKFDLTFALLESDAGLHGSMEYNTDLFERETVQRMLRHYHHLLEAITADPRRPIGFLPIAEPANALPRPVSPIESTPAESPSTWPDLFESQVARSPEAIAVDFDTQTLSYAALNRRANRLAHVLRQRGVGPESRVALCFERGPHLVVAMLAVLKAGACYLPLDPNYPPERLEWMLSDARPTLVLTKSPYTARFRGAGYPALCLESDAGMLEAAADHDPDRRTLPQHPAYLIYTSGSTGKPKGVVIEHGALINHNRNAIDVYGLTPNDRVLQFSSVSFDISVEEVLPTLLVGACLVPYPDDGDMTPSAFETWLRKRTITVANLPTAYWSFWMRHPGALPANLRMVVIGGEECTEGALSRWVGKAEDRVALCNTYGPTETTVIASIWPFEKERRIRSRVPIGRAIDQVDLHILDPYLQPLPVGIPGDLYISGACLGRGYLNRPDLTAERWLPLPLGAEPGARMYRTGDRARRLADGQIEFLGRGDDQVKIRGFRVEPGEVEAALTGLEGVEQAAVLVMRPDDGIPYLVGYYADRGDASPSVLRHQLRQALPEYLVPRTLVPLAAMPLTPNGKIDREALRAIDPGELPAATPIEEPQAPNERMVASVWCRVLGLARVGRGQNFFELGGSSLPAVQIVTQLQQRFGIELSIRVLFESPVLEAFAFEVLKARALACDEDELPALVEEVPEHRVEEFLESLEQFA</sequence>
<reference evidence="5" key="1">
    <citation type="submission" date="2021-03" db="EMBL/GenBank/DDBJ databases">
        <title>Acanthopleuribacteraceae sp. M133.</title>
        <authorList>
            <person name="Wang G."/>
        </authorList>
    </citation>
    <scope>NUCLEOTIDE SEQUENCE</scope>
    <source>
        <strain evidence="5">M133</strain>
    </source>
</reference>
<evidence type="ECO:0000259" key="4">
    <source>
        <dbReference type="PROSITE" id="PS50075"/>
    </source>
</evidence>
<evidence type="ECO:0000313" key="5">
    <source>
        <dbReference type="EMBL" id="QTD48799.1"/>
    </source>
</evidence>
<dbReference type="FunFam" id="3.40.50.980:FF:000001">
    <property type="entry name" value="Non-ribosomal peptide synthetase"/>
    <property type="match status" value="2"/>
</dbReference>
<keyword evidence="2" id="KW-0596">Phosphopantetheine</keyword>
<dbReference type="FunFam" id="3.40.50.980:FF:000002">
    <property type="entry name" value="Enterobactin synthetase component F"/>
    <property type="match status" value="1"/>
</dbReference>
<dbReference type="InterPro" id="IPR006162">
    <property type="entry name" value="Ppantetheine_attach_site"/>
</dbReference>
<dbReference type="SUPFAM" id="SSF52777">
    <property type="entry name" value="CoA-dependent acyltransferases"/>
    <property type="match status" value="4"/>
</dbReference>
<keyword evidence="3" id="KW-0597">Phosphoprotein</keyword>
<dbReference type="GO" id="GO:0043041">
    <property type="term" value="P:amino acid activation for nonribosomal peptide biosynthetic process"/>
    <property type="evidence" value="ECO:0007669"/>
    <property type="project" value="TreeGrafter"/>
</dbReference>
<dbReference type="FunFam" id="2.30.38.10:FF:000001">
    <property type="entry name" value="Non-ribosomal peptide synthetase PvdI"/>
    <property type="match status" value="1"/>
</dbReference>
<dbReference type="InterPro" id="IPR044894">
    <property type="entry name" value="TubC_N_sf"/>
</dbReference>
<dbReference type="GO" id="GO:0005829">
    <property type="term" value="C:cytosol"/>
    <property type="evidence" value="ECO:0007669"/>
    <property type="project" value="TreeGrafter"/>
</dbReference>
<gene>
    <name evidence="5" type="ORF">J3U87_24725</name>
</gene>
<evidence type="ECO:0000256" key="3">
    <source>
        <dbReference type="ARBA" id="ARBA00022553"/>
    </source>
</evidence>
<dbReference type="InterPro" id="IPR041464">
    <property type="entry name" value="TubC_N"/>
</dbReference>
<dbReference type="FunFam" id="3.30.300.30:FF:000010">
    <property type="entry name" value="Enterobactin synthetase component F"/>
    <property type="match status" value="1"/>
</dbReference>
<dbReference type="InterPro" id="IPR020806">
    <property type="entry name" value="PKS_PP-bd"/>
</dbReference>
<evidence type="ECO:0000313" key="6">
    <source>
        <dbReference type="Proteomes" id="UP000663929"/>
    </source>
</evidence>
<dbReference type="SUPFAM" id="SSF47336">
    <property type="entry name" value="ACP-like"/>
    <property type="match status" value="2"/>
</dbReference>
<dbReference type="Pfam" id="PF13193">
    <property type="entry name" value="AMP-binding_C"/>
    <property type="match status" value="2"/>
</dbReference>
<dbReference type="Proteomes" id="UP000663929">
    <property type="component" value="Chromosome"/>
</dbReference>
<dbReference type="Gene3D" id="2.30.38.10">
    <property type="entry name" value="Luciferase, Domain 3"/>
    <property type="match status" value="2"/>
</dbReference>
<dbReference type="GO" id="GO:0031177">
    <property type="term" value="F:phosphopantetheine binding"/>
    <property type="evidence" value="ECO:0007669"/>
    <property type="project" value="InterPro"/>
</dbReference>
<dbReference type="FunFam" id="3.30.559.10:FF:000012">
    <property type="entry name" value="Non-ribosomal peptide synthetase"/>
    <property type="match status" value="1"/>
</dbReference>
<dbReference type="PANTHER" id="PTHR45527:SF1">
    <property type="entry name" value="FATTY ACID SYNTHASE"/>
    <property type="match status" value="1"/>
</dbReference>
<dbReference type="InterPro" id="IPR045851">
    <property type="entry name" value="AMP-bd_C_sf"/>
</dbReference>
<dbReference type="NCBIfam" id="NF003417">
    <property type="entry name" value="PRK04813.1"/>
    <property type="match status" value="2"/>
</dbReference>
<dbReference type="GO" id="GO:0003824">
    <property type="term" value="F:catalytic activity"/>
    <property type="evidence" value="ECO:0007669"/>
    <property type="project" value="InterPro"/>
</dbReference>
<dbReference type="GO" id="GO:0044550">
    <property type="term" value="P:secondary metabolite biosynthetic process"/>
    <property type="evidence" value="ECO:0007669"/>
    <property type="project" value="UniProtKB-ARBA"/>
</dbReference>
<dbReference type="InterPro" id="IPR023213">
    <property type="entry name" value="CAT-like_dom_sf"/>
</dbReference>
<protein>
    <submittedName>
        <fullName evidence="5">Amino acid adenylation domain-containing protein</fullName>
    </submittedName>
</protein>
<dbReference type="Gene3D" id="1.10.10.1830">
    <property type="entry name" value="Non-ribosomal peptide synthase, adenylation domain"/>
    <property type="match status" value="1"/>
</dbReference>
<dbReference type="InterPro" id="IPR001242">
    <property type="entry name" value="Condensation_dom"/>
</dbReference>
<dbReference type="InterPro" id="IPR036736">
    <property type="entry name" value="ACP-like_sf"/>
</dbReference>
<dbReference type="InterPro" id="IPR000873">
    <property type="entry name" value="AMP-dep_synth/lig_dom"/>
</dbReference>
<dbReference type="PROSITE" id="PS50075">
    <property type="entry name" value="CARRIER"/>
    <property type="match status" value="2"/>
</dbReference>
<dbReference type="Pfam" id="PF18563">
    <property type="entry name" value="TubC_N"/>
    <property type="match status" value="1"/>
</dbReference>
<dbReference type="Gene3D" id="3.30.559.30">
    <property type="entry name" value="Nonribosomal peptide synthetase, condensation domain"/>
    <property type="match status" value="2"/>
</dbReference>
<dbReference type="CDD" id="cd05930">
    <property type="entry name" value="A_NRPS"/>
    <property type="match status" value="1"/>
</dbReference>
<keyword evidence="6" id="KW-1185">Reference proteome</keyword>
<dbReference type="NCBIfam" id="TIGR01733">
    <property type="entry name" value="AA-adenyl-dom"/>
    <property type="match status" value="2"/>
</dbReference>
<dbReference type="Pfam" id="PF00550">
    <property type="entry name" value="PP-binding"/>
    <property type="match status" value="2"/>
</dbReference>
<proteinExistence type="predicted"/>
<name>A0A8A4TFC5_SULCO</name>
<dbReference type="Gene3D" id="3.30.300.30">
    <property type="match status" value="2"/>
</dbReference>
<dbReference type="PROSITE" id="PS00012">
    <property type="entry name" value="PHOSPHOPANTETHEINE"/>
    <property type="match status" value="1"/>
</dbReference>
<dbReference type="InterPro" id="IPR025110">
    <property type="entry name" value="AMP-bd_C"/>
</dbReference>
<dbReference type="InterPro" id="IPR010071">
    <property type="entry name" value="AA_adenyl_dom"/>
</dbReference>
<dbReference type="Gene3D" id="3.40.50.980">
    <property type="match status" value="4"/>
</dbReference>
<dbReference type="Gene3D" id="3.30.559.10">
    <property type="entry name" value="Chloramphenicol acetyltransferase-like domain"/>
    <property type="match status" value="2"/>
</dbReference>
<dbReference type="KEGG" id="scor:J3U87_24725"/>